<reference evidence="2" key="1">
    <citation type="journal article" date="2021" name="Sci. Rep.">
        <title>Diploid genomic architecture of Nitzschia inconspicua, an elite biomass production diatom.</title>
        <authorList>
            <person name="Oliver A."/>
            <person name="Podell S."/>
            <person name="Pinowska A."/>
            <person name="Traller J.C."/>
            <person name="Smith S.R."/>
            <person name="McClure R."/>
            <person name="Beliaev A."/>
            <person name="Bohutskyi P."/>
            <person name="Hill E.A."/>
            <person name="Rabines A."/>
            <person name="Zheng H."/>
            <person name="Allen L.Z."/>
            <person name="Kuo A."/>
            <person name="Grigoriev I.V."/>
            <person name="Allen A.E."/>
            <person name="Hazlebeck D."/>
            <person name="Allen E.E."/>
        </authorList>
    </citation>
    <scope>NUCLEOTIDE SEQUENCE</scope>
    <source>
        <strain evidence="2">Hildebrandi</strain>
    </source>
</reference>
<evidence type="ECO:0000256" key="1">
    <source>
        <dbReference type="SAM" id="MobiDB-lite"/>
    </source>
</evidence>
<evidence type="ECO:0000313" key="3">
    <source>
        <dbReference type="Proteomes" id="UP000693970"/>
    </source>
</evidence>
<dbReference type="OrthoDB" id="5979581at2759"/>
<evidence type="ECO:0008006" key="4">
    <source>
        <dbReference type="Google" id="ProtNLM"/>
    </source>
</evidence>
<accession>A0A9K3M025</accession>
<gene>
    <name evidence="2" type="ORF">IV203_028087</name>
</gene>
<organism evidence="2 3">
    <name type="scientific">Nitzschia inconspicua</name>
    <dbReference type="NCBI Taxonomy" id="303405"/>
    <lineage>
        <taxon>Eukaryota</taxon>
        <taxon>Sar</taxon>
        <taxon>Stramenopiles</taxon>
        <taxon>Ochrophyta</taxon>
        <taxon>Bacillariophyta</taxon>
        <taxon>Bacillariophyceae</taxon>
        <taxon>Bacillariophycidae</taxon>
        <taxon>Bacillariales</taxon>
        <taxon>Bacillariaceae</taxon>
        <taxon>Nitzschia</taxon>
    </lineage>
</organism>
<evidence type="ECO:0000313" key="2">
    <source>
        <dbReference type="EMBL" id="KAG7370341.1"/>
    </source>
</evidence>
<dbReference type="Proteomes" id="UP000693970">
    <property type="component" value="Unassembled WGS sequence"/>
</dbReference>
<proteinExistence type="predicted"/>
<name>A0A9K3M025_9STRA</name>
<dbReference type="AlphaFoldDB" id="A0A9K3M025"/>
<protein>
    <recommendedName>
        <fullName evidence="4">Protein kinase domain-containing protein</fullName>
    </recommendedName>
</protein>
<feature type="region of interest" description="Disordered" evidence="1">
    <location>
        <begin position="17"/>
        <end position="41"/>
    </location>
</feature>
<dbReference type="EMBL" id="JAGRRH010000005">
    <property type="protein sequence ID" value="KAG7370341.1"/>
    <property type="molecule type" value="Genomic_DNA"/>
</dbReference>
<sequence length="460" mass="52400">MERQLFVSGVSEAANDSEKRMAELQAKIDKQKEEEEQRRQLLEPQKRQLFVSNVSEAGYDPESLETFRSCQVAKRTCLGGFVCHKMFIEFVTAAHLMTNGDESRNEEVKTLKSAMDKETEMLQFAVTELQQSQMDAGLIPETCPTLFVSHQFFLSSTVDQDSTDILESETKRPSLSKQQPVEFRVDILCWFTHPSPEMGSCCLASVLYCHYYLYEFFRHQASADMYASNIQILHQKPCLTCSLPRNEAGVGQTTGSCGWNGGWLKAFKAYDHDSRNVTPNIDLIRGFVDEKAQVWTSEENDKLAIVEMCYHKSKWSGGASVTSFISILEQLQKLHGKRLVHGDIRLMNLLSTGHILDFDFVGLEYYPEGLNQIELDGRRHPDVYEAIVFERAHLLIPTKEHDTYSMAQVMKLIQVEVEVGEGQWWEEATVKVEHGNLDGAIGMLRNHESDNVHLIEDLLL</sequence>
<reference evidence="2" key="2">
    <citation type="submission" date="2021-04" db="EMBL/GenBank/DDBJ databases">
        <authorList>
            <person name="Podell S."/>
        </authorList>
    </citation>
    <scope>NUCLEOTIDE SEQUENCE</scope>
    <source>
        <strain evidence="2">Hildebrandi</strain>
    </source>
</reference>
<keyword evidence="3" id="KW-1185">Reference proteome</keyword>
<comment type="caution">
    <text evidence="2">The sequence shown here is derived from an EMBL/GenBank/DDBJ whole genome shotgun (WGS) entry which is preliminary data.</text>
</comment>